<proteinExistence type="predicted"/>
<evidence type="ECO:0000256" key="1">
    <source>
        <dbReference type="SAM" id="Phobius"/>
    </source>
</evidence>
<keyword evidence="1" id="KW-0812">Transmembrane</keyword>
<dbReference type="EMBL" id="SNQI01000001">
    <property type="protein sequence ID" value="TEW76981.1"/>
    <property type="molecule type" value="Genomic_DNA"/>
</dbReference>
<dbReference type="RefSeq" id="WP_134246989.1">
    <property type="nucleotide sequence ID" value="NZ_SNQI01000001.1"/>
</dbReference>
<dbReference type="InterPro" id="IPR021309">
    <property type="entry name" value="YgaP-like_TM"/>
</dbReference>
<sequence>MKKNVGNADKLVRILIALAIVVLYYTNIITGMLAIVLMAVGIVLLLTVLFNFCPLYSILGIKTCKTPK</sequence>
<dbReference type="AlphaFoldDB" id="A0A4Y8AWW0"/>
<feature type="domain" description="Inner membrane protein YgaP-like transmembrane" evidence="2">
    <location>
        <begin position="1"/>
        <end position="66"/>
    </location>
</feature>
<dbReference type="OrthoDB" id="9804804at2"/>
<comment type="caution">
    <text evidence="3">The sequence shown here is derived from an EMBL/GenBank/DDBJ whole genome shotgun (WGS) entry which is preliminary data.</text>
</comment>
<keyword evidence="4" id="KW-1185">Reference proteome</keyword>
<accession>A0A4Y8AWW0</accession>
<organism evidence="3 4">
    <name type="scientific">Gramella jeungdoensis</name>
    <dbReference type="NCBI Taxonomy" id="708091"/>
    <lineage>
        <taxon>Bacteria</taxon>
        <taxon>Pseudomonadati</taxon>
        <taxon>Bacteroidota</taxon>
        <taxon>Flavobacteriia</taxon>
        <taxon>Flavobacteriales</taxon>
        <taxon>Flavobacteriaceae</taxon>
        <taxon>Christiangramia</taxon>
    </lineage>
</organism>
<feature type="transmembrane region" description="Helical" evidence="1">
    <location>
        <begin position="35"/>
        <end position="59"/>
    </location>
</feature>
<gene>
    <name evidence="3" type="ORF">E2488_03785</name>
</gene>
<keyword evidence="1" id="KW-0472">Membrane</keyword>
<evidence type="ECO:0000313" key="4">
    <source>
        <dbReference type="Proteomes" id="UP000298517"/>
    </source>
</evidence>
<evidence type="ECO:0000259" key="2">
    <source>
        <dbReference type="Pfam" id="PF11127"/>
    </source>
</evidence>
<name>A0A4Y8AWW0_9FLAO</name>
<protein>
    <submittedName>
        <fullName evidence="3">DUF2892 domain-containing protein</fullName>
    </submittedName>
</protein>
<dbReference type="Proteomes" id="UP000298517">
    <property type="component" value="Unassembled WGS sequence"/>
</dbReference>
<dbReference type="Pfam" id="PF11127">
    <property type="entry name" value="YgaP-like_TM"/>
    <property type="match status" value="1"/>
</dbReference>
<keyword evidence="1" id="KW-1133">Transmembrane helix</keyword>
<feature type="transmembrane region" description="Helical" evidence="1">
    <location>
        <begin position="12"/>
        <end position="29"/>
    </location>
</feature>
<reference evidence="3 4" key="1">
    <citation type="journal article" date="2011" name="J. Microbiol.">
        <title>Gramella jeungdoensis sp. nov., isolated from a solar saltern in Korea.</title>
        <authorList>
            <person name="Joung Y."/>
            <person name="Kim H."/>
            <person name="Jang T."/>
            <person name="Ahn T.S."/>
            <person name="Joh K."/>
        </authorList>
    </citation>
    <scope>NUCLEOTIDE SEQUENCE [LARGE SCALE GENOMIC DNA]</scope>
    <source>
        <strain evidence="3 4">KCTC 23123</strain>
    </source>
</reference>
<evidence type="ECO:0000313" key="3">
    <source>
        <dbReference type="EMBL" id="TEW76981.1"/>
    </source>
</evidence>